<reference evidence="4" key="1">
    <citation type="submission" date="2021-02" db="EMBL/GenBank/DDBJ databases">
        <authorList>
            <person name="Nowell W R."/>
        </authorList>
    </citation>
    <scope>NUCLEOTIDE SEQUENCE</scope>
</reference>
<sequence>TQEVWSSINLTLESLSTDSFSSFNTTISSFDCNSCDTINKSLSHSSSGDGNPSMRCLQSTILLYLTHLISDIKLFDIANNSDQSSSSSTAPPPPPTTNQSPSLIAPPPPHIVENIQEPSIIPVVDKSNDKKLNENDLQKTKNKNKKKHWFFEILNDQITRWVESIVGGVIVVFFGGYLLGQKQKLKLMSQLKKHHHYDAIRLSFEKQISDLLQIINEIGDANNH</sequence>
<dbReference type="EMBL" id="CAJNOL010007103">
    <property type="protein sequence ID" value="CAF1625073.1"/>
    <property type="molecule type" value="Genomic_DNA"/>
</dbReference>
<gene>
    <name evidence="4" type="ORF">JXQ802_LOCUS51084</name>
    <name evidence="3" type="ORF">PYM288_LOCUS34874</name>
</gene>
<feature type="region of interest" description="Disordered" evidence="1">
    <location>
        <begin position="81"/>
        <end position="109"/>
    </location>
</feature>
<dbReference type="EMBL" id="CAJNOH010005595">
    <property type="protein sequence ID" value="CAF1402503.1"/>
    <property type="molecule type" value="Genomic_DNA"/>
</dbReference>
<evidence type="ECO:0000256" key="1">
    <source>
        <dbReference type="SAM" id="MobiDB-lite"/>
    </source>
</evidence>
<evidence type="ECO:0000313" key="4">
    <source>
        <dbReference type="EMBL" id="CAF1625073.1"/>
    </source>
</evidence>
<dbReference type="AlphaFoldDB" id="A0A816CQM6"/>
<keyword evidence="2" id="KW-0472">Membrane</keyword>
<keyword evidence="5" id="KW-1185">Reference proteome</keyword>
<feature type="transmembrane region" description="Helical" evidence="2">
    <location>
        <begin position="161"/>
        <end position="180"/>
    </location>
</feature>
<evidence type="ECO:0000313" key="5">
    <source>
        <dbReference type="Proteomes" id="UP000663870"/>
    </source>
</evidence>
<evidence type="ECO:0000313" key="3">
    <source>
        <dbReference type="EMBL" id="CAF1402503.1"/>
    </source>
</evidence>
<evidence type="ECO:0000256" key="2">
    <source>
        <dbReference type="SAM" id="Phobius"/>
    </source>
</evidence>
<protein>
    <submittedName>
        <fullName evidence="4">Uncharacterized protein</fullName>
    </submittedName>
</protein>
<dbReference type="Proteomes" id="UP000663854">
    <property type="component" value="Unassembled WGS sequence"/>
</dbReference>
<dbReference type="Proteomes" id="UP000663870">
    <property type="component" value="Unassembled WGS sequence"/>
</dbReference>
<organism evidence="4 5">
    <name type="scientific">Rotaria sordida</name>
    <dbReference type="NCBI Taxonomy" id="392033"/>
    <lineage>
        <taxon>Eukaryota</taxon>
        <taxon>Metazoa</taxon>
        <taxon>Spiralia</taxon>
        <taxon>Gnathifera</taxon>
        <taxon>Rotifera</taxon>
        <taxon>Eurotatoria</taxon>
        <taxon>Bdelloidea</taxon>
        <taxon>Philodinida</taxon>
        <taxon>Philodinidae</taxon>
        <taxon>Rotaria</taxon>
    </lineage>
</organism>
<feature type="non-terminal residue" evidence="4">
    <location>
        <position position="1"/>
    </location>
</feature>
<proteinExistence type="predicted"/>
<comment type="caution">
    <text evidence="4">The sequence shown here is derived from an EMBL/GenBank/DDBJ whole genome shotgun (WGS) entry which is preliminary data.</text>
</comment>
<keyword evidence="2" id="KW-1133">Transmembrane helix</keyword>
<keyword evidence="2" id="KW-0812">Transmembrane</keyword>
<name>A0A816CQM6_9BILA</name>
<accession>A0A816CQM6</accession>